<protein>
    <submittedName>
        <fullName evidence="1">Uncharacterized protein</fullName>
    </submittedName>
</protein>
<comment type="caution">
    <text evidence="1">The sequence shown here is derived from an EMBL/GenBank/DDBJ whole genome shotgun (WGS) entry which is preliminary data.</text>
</comment>
<evidence type="ECO:0000313" key="2">
    <source>
        <dbReference type="Proteomes" id="UP000887159"/>
    </source>
</evidence>
<reference evidence="1" key="1">
    <citation type="submission" date="2020-08" db="EMBL/GenBank/DDBJ databases">
        <title>Multicomponent nature underlies the extraordinary mechanical properties of spider dragline silk.</title>
        <authorList>
            <person name="Kono N."/>
            <person name="Nakamura H."/>
            <person name="Mori M."/>
            <person name="Yoshida Y."/>
            <person name="Ohtoshi R."/>
            <person name="Malay A.D."/>
            <person name="Moran D.A.P."/>
            <person name="Tomita M."/>
            <person name="Numata K."/>
            <person name="Arakawa K."/>
        </authorList>
    </citation>
    <scope>NUCLEOTIDE SEQUENCE</scope>
</reference>
<keyword evidence="2" id="KW-1185">Reference proteome</keyword>
<dbReference type="Proteomes" id="UP000887159">
    <property type="component" value="Unassembled WGS sequence"/>
</dbReference>
<name>A0A8X6SZ28_TRICX</name>
<accession>A0A8X6SZ28</accession>
<sequence>MEGLLVTSRLDRKDIGLELASIITRLLRRILGTVIQDDYDTNVDSEKELSLPRKLELAIATKILTKQNIVEKSDISKTIRREFDLFEDDRFRCKYL</sequence>
<dbReference type="EMBL" id="BMAU01021356">
    <property type="protein sequence ID" value="GFY20806.1"/>
    <property type="molecule type" value="Genomic_DNA"/>
</dbReference>
<dbReference type="AlphaFoldDB" id="A0A8X6SZ28"/>
<proteinExistence type="predicted"/>
<gene>
    <name evidence="1" type="ORF">TNCV_1120401</name>
</gene>
<organism evidence="1 2">
    <name type="scientific">Trichonephila clavipes</name>
    <name type="common">Golden silk orbweaver</name>
    <name type="synonym">Nephila clavipes</name>
    <dbReference type="NCBI Taxonomy" id="2585209"/>
    <lineage>
        <taxon>Eukaryota</taxon>
        <taxon>Metazoa</taxon>
        <taxon>Ecdysozoa</taxon>
        <taxon>Arthropoda</taxon>
        <taxon>Chelicerata</taxon>
        <taxon>Arachnida</taxon>
        <taxon>Araneae</taxon>
        <taxon>Araneomorphae</taxon>
        <taxon>Entelegynae</taxon>
        <taxon>Araneoidea</taxon>
        <taxon>Nephilidae</taxon>
        <taxon>Trichonephila</taxon>
    </lineage>
</organism>
<evidence type="ECO:0000313" key="1">
    <source>
        <dbReference type="EMBL" id="GFY20806.1"/>
    </source>
</evidence>